<dbReference type="RefSeq" id="WP_074848418.1">
    <property type="nucleotide sequence ID" value="NZ_FNSU01000004.1"/>
</dbReference>
<dbReference type="EMBL" id="VFEQ01000022">
    <property type="protein sequence ID" value="TWR53022.1"/>
    <property type="molecule type" value="Genomic_DNA"/>
</dbReference>
<evidence type="ECO:0008006" key="3">
    <source>
        <dbReference type="Google" id="ProtNLM"/>
    </source>
</evidence>
<dbReference type="Proteomes" id="UP000316123">
    <property type="component" value="Unassembled WGS sequence"/>
</dbReference>
<dbReference type="Pfam" id="PF13289">
    <property type="entry name" value="SIR2_2"/>
    <property type="match status" value="1"/>
</dbReference>
<evidence type="ECO:0000313" key="2">
    <source>
        <dbReference type="Proteomes" id="UP000316123"/>
    </source>
</evidence>
<dbReference type="AlphaFoldDB" id="A0A9X9BMY2"/>
<gene>
    <name evidence="1" type="ORF">FIV41_24925</name>
</gene>
<comment type="caution">
    <text evidence="1">The sequence shown here is derived from an EMBL/GenBank/DDBJ whole genome shotgun (WGS) entry which is preliminary data.</text>
</comment>
<proteinExistence type="predicted"/>
<name>A0A9X9BMY2_PSEMA</name>
<reference evidence="1 2" key="1">
    <citation type="submission" date="2019-06" db="EMBL/GenBank/DDBJ databases">
        <title>Pseudomonas bimorpha sp. nov. isolated from bovine raw milk and skim milk concentrate.</title>
        <authorList>
            <person name="Hofmann K."/>
            <person name="Huptas C."/>
            <person name="Doll E."/>
            <person name="Scherer S."/>
            <person name="Wenning M."/>
        </authorList>
    </citation>
    <scope>NUCLEOTIDE SEQUENCE [LARGE SCALE GENOMIC DNA]</scope>
    <source>
        <strain evidence="1 2">DSM 13124</strain>
    </source>
</reference>
<sequence length="540" mass="61431">MTHHFKSEAVKSAWKYVCQLRSQLAKNKASLVLGAGVSRDLNLPMWEVLVGRMKASMASRAPEVHGVNDAAGKAALVLFEIFTSYKKYDLAQEERYTSGALIEKKILSDWRGLIHQALYQDINPEERRAKIDTHPYFKEIIEFAKHSELTVTYNFDDFLEFGLSCADLNPTKHERPYQTVWSHHTQFTKDKCVIYHPNGFLPFDHNKFQSENLIFSDGAFADQLLDGIGGGLSTLLHVFTKKTSILVGHSLTDSTLLHLLRKAASISPGNYNYFIRFTSEELDPQNKTAIFEANFNNYNLITLFFNSTDIKEFLRAVTMPEVEFLQESDFLGLPTKYIYYIVGSIGIGKSTVISQFGSLVTLDEWFDERPPEMARSPDDLSTIKTITIDDWTNEQFGKKNNYLDRKKVGVFLVDRSPLDPLTFVVGVPENDRAKSMLSYGIRPGLSTKKIVPGEIIHMVGDVNEIWSRLITKRKESSWPPAKINELQERSLEIYDSLRPKKIHATQRKEVDIVRDVAKVIFSCGYSPSDLDQRMSDIANA</sequence>
<protein>
    <recommendedName>
        <fullName evidence="3">SIR2-like domain-containing protein</fullName>
    </recommendedName>
</protein>
<organism evidence="1 2">
    <name type="scientific">Pseudomonas marginalis</name>
    <name type="common">Pseudomonas panacis</name>
    <dbReference type="NCBI Taxonomy" id="298"/>
    <lineage>
        <taxon>Bacteria</taxon>
        <taxon>Pseudomonadati</taxon>
        <taxon>Pseudomonadota</taxon>
        <taxon>Gammaproteobacteria</taxon>
        <taxon>Pseudomonadales</taxon>
        <taxon>Pseudomonadaceae</taxon>
        <taxon>Pseudomonas</taxon>
    </lineage>
</organism>
<evidence type="ECO:0000313" key="1">
    <source>
        <dbReference type="EMBL" id="TWR53022.1"/>
    </source>
</evidence>
<accession>A0A9X9BMY2</accession>
<dbReference type="OrthoDB" id="95129at2"/>